<feature type="repeat" description="ANK" evidence="3">
    <location>
        <begin position="591"/>
        <end position="624"/>
    </location>
</feature>
<dbReference type="AlphaFoldDB" id="A0A1J4J6N5"/>
<feature type="repeat" description="ANK" evidence="3">
    <location>
        <begin position="490"/>
        <end position="512"/>
    </location>
</feature>
<dbReference type="VEuPathDB" id="TrichDB:TRFO_11949"/>
<dbReference type="PROSITE" id="PS50297">
    <property type="entry name" value="ANK_REP_REGION"/>
    <property type="match status" value="7"/>
</dbReference>
<keyword evidence="5" id="KW-1185">Reference proteome</keyword>
<feature type="repeat" description="ANK" evidence="3">
    <location>
        <begin position="659"/>
        <end position="679"/>
    </location>
</feature>
<dbReference type="RefSeq" id="XP_068346452.1">
    <property type="nucleotide sequence ID" value="XM_068496330.1"/>
</dbReference>
<accession>A0A1J4J6N5</accession>
<feature type="repeat" description="ANK" evidence="3">
    <location>
        <begin position="727"/>
        <end position="750"/>
    </location>
</feature>
<feature type="repeat" description="ANK" evidence="3">
    <location>
        <begin position="456"/>
        <end position="489"/>
    </location>
</feature>
<dbReference type="PROSITE" id="PS50088">
    <property type="entry name" value="ANK_REPEAT"/>
    <property type="match status" value="7"/>
</dbReference>
<reference evidence="4" key="1">
    <citation type="submission" date="2016-10" db="EMBL/GenBank/DDBJ databases">
        <authorList>
            <person name="Benchimol M."/>
            <person name="Almeida L.G."/>
            <person name="Vasconcelos A.T."/>
            <person name="Perreira-Neves A."/>
            <person name="Rosa I.A."/>
            <person name="Tasca T."/>
            <person name="Bogo M.R."/>
            <person name="de Souza W."/>
        </authorList>
    </citation>
    <scope>NUCLEOTIDE SEQUENCE [LARGE SCALE GENOMIC DNA]</scope>
    <source>
        <strain evidence="4">K</strain>
    </source>
</reference>
<dbReference type="InterPro" id="IPR051165">
    <property type="entry name" value="Multifunctional_ANK_Repeat"/>
</dbReference>
<evidence type="ECO:0000313" key="4">
    <source>
        <dbReference type="EMBL" id="OHS93315.1"/>
    </source>
</evidence>
<sequence length="786" mass="90470">MIAYYPLLDRNKLHLFKNSIGTSVICGMNDDDFADLVDVTVMNKEEEFEELASIQDFIMTITLEEIEETEKVILESDWIISPKQVKQFAHTCVLAAEYRPMQIETIAILLERLLKFSSDENSLKLLPEFLLSSIFRGLYYQKPFPKESSNLCFLFYCFNHNVLTILEIIHQIKMFGKESKERGRSLCWIFCYFAPEIQKADNLLFTQLLEILKKCSEMAHFPPVFRNFYNNYEELESNNWSVFKTRRNQLYHKNTYVAKIRNDDVEYFRELSSSPNFNIDTRIYPTIYQSSPMLQNHPTLIMVAAFFGAIECFKFFAMHNADMSEHDHHLVTLPQFAVAGGNIEIIRLCQMNRLDFDGTIHYAALFHRTEILEWLQAEMFPDLSIFDRFGMTTLHSATESSFFTGMKMCIDNKVDVNSRSFSGWTPIRMAVRHGHFDAVRYLISYEHLDVNVVTQSGVSPIHFAAKYGDLDICMLLLNHRNVDVNTPTEKNLRPIHYAVTNGHFEVVRFLLSFPNILLNARTKDKHYPLTDAIIYDMPAIAKLLISDPRVNVNIKFNNSFTPLYLAVKYNRLTILKALLERDDIEVNTFSNGYSPLHLACKKNLPKFVAALLESEKADINLKDDHSITPLHRAAASNAINAVEELCKYPKIELNIYADNSRTPLHIAAAYGFTEIIYILCLLDKTEVNIPAENGFTALHLATLHGHFATVAALLIRDDVDVNITSSDNITPIHIAVQKGFYRVVDVLLSRYDINIKYELPNGQTVYELAKKKKFNDIAMLLKTHIP</sequence>
<dbReference type="PANTHER" id="PTHR24123">
    <property type="entry name" value="ANKYRIN REPEAT-CONTAINING"/>
    <property type="match status" value="1"/>
</dbReference>
<evidence type="ECO:0000256" key="2">
    <source>
        <dbReference type="ARBA" id="ARBA00023043"/>
    </source>
</evidence>
<feature type="repeat" description="ANK" evidence="3">
    <location>
        <begin position="693"/>
        <end position="726"/>
    </location>
</feature>
<organism evidence="4 5">
    <name type="scientific">Tritrichomonas foetus</name>
    <dbReference type="NCBI Taxonomy" id="1144522"/>
    <lineage>
        <taxon>Eukaryota</taxon>
        <taxon>Metamonada</taxon>
        <taxon>Parabasalia</taxon>
        <taxon>Tritrichomonadida</taxon>
        <taxon>Tritrichomonadidae</taxon>
        <taxon>Tritrichomonas</taxon>
    </lineage>
</organism>
<evidence type="ECO:0000313" key="5">
    <source>
        <dbReference type="Proteomes" id="UP000179807"/>
    </source>
</evidence>
<dbReference type="InterPro" id="IPR036770">
    <property type="entry name" value="Ankyrin_rpt-contain_sf"/>
</dbReference>
<proteinExistence type="predicted"/>
<evidence type="ECO:0000256" key="1">
    <source>
        <dbReference type="ARBA" id="ARBA00022737"/>
    </source>
</evidence>
<keyword evidence="1" id="KW-0677">Repeat</keyword>
<dbReference type="GeneID" id="94831034"/>
<dbReference type="Pfam" id="PF00023">
    <property type="entry name" value="Ank"/>
    <property type="match status" value="1"/>
</dbReference>
<dbReference type="SUPFAM" id="SSF48403">
    <property type="entry name" value="Ankyrin repeat"/>
    <property type="match status" value="2"/>
</dbReference>
<dbReference type="InterPro" id="IPR002110">
    <property type="entry name" value="Ankyrin_rpt"/>
</dbReference>
<gene>
    <name evidence="4" type="ORF">TRFO_11949</name>
</gene>
<protein>
    <submittedName>
        <fullName evidence="4">Uncharacterized protein</fullName>
    </submittedName>
</protein>
<name>A0A1J4J6N5_9EUKA</name>
<dbReference type="Proteomes" id="UP000179807">
    <property type="component" value="Unassembled WGS sequence"/>
</dbReference>
<dbReference type="Pfam" id="PF12796">
    <property type="entry name" value="Ank_2"/>
    <property type="match status" value="3"/>
</dbReference>
<feature type="repeat" description="ANK" evidence="3">
    <location>
        <begin position="422"/>
        <end position="444"/>
    </location>
</feature>
<dbReference type="Pfam" id="PF13637">
    <property type="entry name" value="Ank_4"/>
    <property type="match status" value="1"/>
</dbReference>
<dbReference type="OrthoDB" id="20872at2759"/>
<evidence type="ECO:0000256" key="3">
    <source>
        <dbReference type="PROSITE-ProRule" id="PRU00023"/>
    </source>
</evidence>
<comment type="caution">
    <text evidence="4">The sequence shown here is derived from an EMBL/GenBank/DDBJ whole genome shotgun (WGS) entry which is preliminary data.</text>
</comment>
<dbReference type="Gene3D" id="1.25.40.20">
    <property type="entry name" value="Ankyrin repeat-containing domain"/>
    <property type="match status" value="2"/>
</dbReference>
<keyword evidence="2 3" id="KW-0040">ANK repeat</keyword>
<dbReference type="PANTHER" id="PTHR24123:SF33">
    <property type="entry name" value="PROTEIN HOS4"/>
    <property type="match status" value="1"/>
</dbReference>
<dbReference type="SMART" id="SM00248">
    <property type="entry name" value="ANK"/>
    <property type="match status" value="13"/>
</dbReference>
<dbReference type="EMBL" id="MLAK01001415">
    <property type="protein sequence ID" value="OHS93315.1"/>
    <property type="molecule type" value="Genomic_DNA"/>
</dbReference>